<keyword evidence="9" id="KW-1133">Transmembrane helix</keyword>
<dbReference type="CDD" id="cd16917">
    <property type="entry name" value="HATPase_UhpB-NarQ-NarX-like"/>
    <property type="match status" value="1"/>
</dbReference>
<keyword evidence="8" id="KW-0902">Two-component regulatory system</keyword>
<evidence type="ECO:0000259" key="10">
    <source>
        <dbReference type="PROSITE" id="PS50109"/>
    </source>
</evidence>
<sequence length="265" mass="30265">MEPEERAILVASIILVMIIVMMIVLFLIYQRRKNSLLLHQKEAEKKFERAIAETQIEIREETLRNISWELHDNIGQLLTLAKIQVDVAKEDPEKLPEVTDTITKSLIELRALSKLINPDAIKSLSLTEAIALEVERFNRLQFIEATLSSNTEVRTLDDKAEVIIFRILQEFFSNTIKHSKASTLSVNVKYSNEKLVIHAKDDGVGFDMNDVRNKKQVGIGLCNMQNRAKLINAEVSLDAAKGKGTAITLTYHYKKLEQEEEEDLY</sequence>
<dbReference type="RefSeq" id="WP_343911561.1">
    <property type="nucleotide sequence ID" value="NZ_BAAAGE010000001.1"/>
</dbReference>
<feature type="domain" description="Histidine kinase" evidence="10">
    <location>
        <begin position="65"/>
        <end position="255"/>
    </location>
</feature>
<dbReference type="EC" id="2.7.13.3" evidence="2"/>
<dbReference type="InterPro" id="IPR011712">
    <property type="entry name" value="Sig_transdc_His_kin_sub3_dim/P"/>
</dbReference>
<evidence type="ECO:0000313" key="11">
    <source>
        <dbReference type="EMBL" id="GAA0716927.1"/>
    </source>
</evidence>
<dbReference type="SMART" id="SM00387">
    <property type="entry name" value="HATPase_c"/>
    <property type="match status" value="1"/>
</dbReference>
<organism evidence="11 12">
    <name type="scientific">Aquimarina litoralis</name>
    <dbReference type="NCBI Taxonomy" id="584605"/>
    <lineage>
        <taxon>Bacteria</taxon>
        <taxon>Pseudomonadati</taxon>
        <taxon>Bacteroidota</taxon>
        <taxon>Flavobacteriia</taxon>
        <taxon>Flavobacteriales</taxon>
        <taxon>Flavobacteriaceae</taxon>
        <taxon>Aquimarina</taxon>
    </lineage>
</organism>
<evidence type="ECO:0000256" key="6">
    <source>
        <dbReference type="ARBA" id="ARBA00022777"/>
    </source>
</evidence>
<dbReference type="InterPro" id="IPR003594">
    <property type="entry name" value="HATPase_dom"/>
</dbReference>
<dbReference type="SUPFAM" id="SSF55874">
    <property type="entry name" value="ATPase domain of HSP90 chaperone/DNA topoisomerase II/histidine kinase"/>
    <property type="match status" value="1"/>
</dbReference>
<evidence type="ECO:0000256" key="7">
    <source>
        <dbReference type="ARBA" id="ARBA00022840"/>
    </source>
</evidence>
<keyword evidence="4" id="KW-0808">Transferase</keyword>
<keyword evidence="12" id="KW-1185">Reference proteome</keyword>
<proteinExistence type="predicted"/>
<dbReference type="InterPro" id="IPR050482">
    <property type="entry name" value="Sensor_HK_TwoCompSys"/>
</dbReference>
<dbReference type="Pfam" id="PF02518">
    <property type="entry name" value="HATPase_c"/>
    <property type="match status" value="1"/>
</dbReference>
<comment type="caution">
    <text evidence="11">The sequence shown here is derived from an EMBL/GenBank/DDBJ whole genome shotgun (WGS) entry which is preliminary data.</text>
</comment>
<name>A0ABP3TWE0_9FLAO</name>
<dbReference type="PANTHER" id="PTHR24421:SF10">
    <property type="entry name" value="NITRATE_NITRITE SENSOR PROTEIN NARQ"/>
    <property type="match status" value="1"/>
</dbReference>
<evidence type="ECO:0000256" key="5">
    <source>
        <dbReference type="ARBA" id="ARBA00022741"/>
    </source>
</evidence>
<keyword evidence="7" id="KW-0067">ATP-binding</keyword>
<evidence type="ECO:0000256" key="1">
    <source>
        <dbReference type="ARBA" id="ARBA00000085"/>
    </source>
</evidence>
<dbReference type="InterPro" id="IPR036890">
    <property type="entry name" value="HATPase_C_sf"/>
</dbReference>
<evidence type="ECO:0000313" key="12">
    <source>
        <dbReference type="Proteomes" id="UP001501758"/>
    </source>
</evidence>
<accession>A0ABP3TWE0</accession>
<reference evidence="12" key="1">
    <citation type="journal article" date="2019" name="Int. J. Syst. Evol. Microbiol.">
        <title>The Global Catalogue of Microorganisms (GCM) 10K type strain sequencing project: providing services to taxonomists for standard genome sequencing and annotation.</title>
        <authorList>
            <consortium name="The Broad Institute Genomics Platform"/>
            <consortium name="The Broad Institute Genome Sequencing Center for Infectious Disease"/>
            <person name="Wu L."/>
            <person name="Ma J."/>
        </authorList>
    </citation>
    <scope>NUCLEOTIDE SEQUENCE [LARGE SCALE GENOMIC DNA]</scope>
    <source>
        <strain evidence="12">JCM 15974</strain>
    </source>
</reference>
<keyword evidence="3" id="KW-0597">Phosphoprotein</keyword>
<dbReference type="EMBL" id="BAAAGE010000001">
    <property type="protein sequence ID" value="GAA0716927.1"/>
    <property type="molecule type" value="Genomic_DNA"/>
</dbReference>
<dbReference type="PROSITE" id="PS50109">
    <property type="entry name" value="HIS_KIN"/>
    <property type="match status" value="1"/>
</dbReference>
<dbReference type="Proteomes" id="UP001501758">
    <property type="component" value="Unassembled WGS sequence"/>
</dbReference>
<evidence type="ECO:0000256" key="9">
    <source>
        <dbReference type="SAM" id="Phobius"/>
    </source>
</evidence>
<dbReference type="PANTHER" id="PTHR24421">
    <property type="entry name" value="NITRATE/NITRITE SENSOR PROTEIN NARX-RELATED"/>
    <property type="match status" value="1"/>
</dbReference>
<feature type="transmembrane region" description="Helical" evidence="9">
    <location>
        <begin position="6"/>
        <end position="29"/>
    </location>
</feature>
<dbReference type="Gene3D" id="3.30.565.10">
    <property type="entry name" value="Histidine kinase-like ATPase, C-terminal domain"/>
    <property type="match status" value="1"/>
</dbReference>
<dbReference type="InterPro" id="IPR005467">
    <property type="entry name" value="His_kinase_dom"/>
</dbReference>
<dbReference type="Gene3D" id="1.20.5.1930">
    <property type="match status" value="1"/>
</dbReference>
<evidence type="ECO:0000256" key="8">
    <source>
        <dbReference type="ARBA" id="ARBA00023012"/>
    </source>
</evidence>
<evidence type="ECO:0000256" key="4">
    <source>
        <dbReference type="ARBA" id="ARBA00022679"/>
    </source>
</evidence>
<keyword evidence="6" id="KW-0418">Kinase</keyword>
<protein>
    <recommendedName>
        <fullName evidence="2">histidine kinase</fullName>
        <ecNumber evidence="2">2.7.13.3</ecNumber>
    </recommendedName>
</protein>
<keyword evidence="9" id="KW-0812">Transmembrane</keyword>
<evidence type="ECO:0000256" key="2">
    <source>
        <dbReference type="ARBA" id="ARBA00012438"/>
    </source>
</evidence>
<keyword evidence="9" id="KW-0472">Membrane</keyword>
<comment type="catalytic activity">
    <reaction evidence="1">
        <text>ATP + protein L-histidine = ADP + protein N-phospho-L-histidine.</text>
        <dbReference type="EC" id="2.7.13.3"/>
    </reaction>
</comment>
<evidence type="ECO:0000256" key="3">
    <source>
        <dbReference type="ARBA" id="ARBA00022553"/>
    </source>
</evidence>
<gene>
    <name evidence="11" type="ORF">GCM10009430_13150</name>
</gene>
<dbReference type="Pfam" id="PF07730">
    <property type="entry name" value="HisKA_3"/>
    <property type="match status" value="1"/>
</dbReference>
<keyword evidence="5" id="KW-0547">Nucleotide-binding</keyword>